<dbReference type="OrthoDB" id="9778366at2"/>
<evidence type="ECO:0000313" key="13">
    <source>
        <dbReference type="Proteomes" id="UP000190541"/>
    </source>
</evidence>
<dbReference type="GO" id="GO:0046983">
    <property type="term" value="F:protein dimerization activity"/>
    <property type="evidence" value="ECO:0007669"/>
    <property type="project" value="InterPro"/>
</dbReference>
<evidence type="ECO:0000256" key="7">
    <source>
        <dbReference type="ARBA" id="ARBA00022840"/>
    </source>
</evidence>
<dbReference type="EMBL" id="FUYS01000004">
    <property type="protein sequence ID" value="SKB54717.1"/>
    <property type="molecule type" value="Genomic_DNA"/>
</dbReference>
<evidence type="ECO:0000256" key="5">
    <source>
        <dbReference type="ARBA" id="ARBA00022741"/>
    </source>
</evidence>
<dbReference type="Pfam" id="PF14938">
    <property type="entry name" value="SNAP"/>
    <property type="match status" value="1"/>
</dbReference>
<dbReference type="Pfam" id="PF07730">
    <property type="entry name" value="HisKA_3"/>
    <property type="match status" value="1"/>
</dbReference>
<dbReference type="AlphaFoldDB" id="A0A1T5C5M1"/>
<dbReference type="SUPFAM" id="SSF55874">
    <property type="entry name" value="ATPase domain of HSP90 chaperone/DNA topoisomerase II/histidine kinase"/>
    <property type="match status" value="1"/>
</dbReference>
<accession>A0A1T5C5M1</accession>
<sequence length="642" mass="72564">MKRIPFFCLTLLPLAAGQPADSLEREVKKGGLTDTEKITIYDDLSWAYMDSDMRKSVDFSAQGLALAKRTGNDRMVAVFHRNMGVAYYMGSVYDSAAIHLDKAIPIIQRIGDDRLEAVVHSAYGNLYKVQGLYNEALDNYLKAAAYFEQQDSPRELGKLYSNIGGVYQVMINYDHAMRYFEKAQKLAEQTGDQEGLASVYTSLSDIHLYKGTDKLQSLHYAQEAVRLYQETGNKFSENMALQTVAKVHYYHDDYSAAMPIAEAALRQAEDLGFPSLIAHALIIVSNIHYHQEQYAQSATTARQVLEHDSTNINVLRNVYANLTRAHAYLGQPDFTANYLDRYREVMDRYATETYQQALSAMEVKYETEKKELKIETLEKQRRLYTWLGVAGSIIFVLALAFAALRYRLAVSRQKLAEQETMRLQQEKQLIAVQAALDGEAAERSRLARDLHDGLGSMLSVVKFTLPQMKSGGVLEAVEVSRFQKALGMLDDSIRELRRIAHHMMPESLVRYGLKASLSDFCEAIPTVDFHYFGNEARLPEKLEILVYRCIHELVNNALKHARATRINVQLVQEPNRISFTVQDDGVGFDPGTVTEGTGLQNIRQRVTAFQGTMNIYSSKQGTEIHVELELTTNEQDDKSSDS</sequence>
<keyword evidence="10" id="KW-1133">Transmembrane helix</keyword>
<dbReference type="Gene3D" id="1.25.40.10">
    <property type="entry name" value="Tetratricopeptide repeat domain"/>
    <property type="match status" value="2"/>
</dbReference>
<dbReference type="STRING" id="623280.SAMN05660226_01873"/>
<dbReference type="InterPro" id="IPR050482">
    <property type="entry name" value="Sensor_HK_TwoCompSys"/>
</dbReference>
<dbReference type="PANTHER" id="PTHR24421">
    <property type="entry name" value="NITRATE/NITRITE SENSOR PROTEIN NARX-RELATED"/>
    <property type="match status" value="1"/>
</dbReference>
<keyword evidence="13" id="KW-1185">Reference proteome</keyword>
<dbReference type="InterPro" id="IPR011712">
    <property type="entry name" value="Sig_transdc_His_kin_sub3_dim/P"/>
</dbReference>
<dbReference type="PANTHER" id="PTHR24421:SF10">
    <property type="entry name" value="NITRATE_NITRITE SENSOR PROTEIN NARQ"/>
    <property type="match status" value="1"/>
</dbReference>
<feature type="repeat" description="TPR" evidence="9">
    <location>
        <begin position="157"/>
        <end position="190"/>
    </location>
</feature>
<dbReference type="EC" id="2.7.13.3" evidence="2"/>
<evidence type="ECO:0000256" key="8">
    <source>
        <dbReference type="ARBA" id="ARBA00023012"/>
    </source>
</evidence>
<dbReference type="PROSITE" id="PS50005">
    <property type="entry name" value="TPR"/>
    <property type="match status" value="1"/>
</dbReference>
<dbReference type="SMART" id="SM00387">
    <property type="entry name" value="HATPase_c"/>
    <property type="match status" value="1"/>
</dbReference>
<keyword evidence="8" id="KW-0902">Two-component regulatory system</keyword>
<name>A0A1T5C5M1_9SPHI</name>
<dbReference type="SUPFAM" id="SSF48452">
    <property type="entry name" value="TPR-like"/>
    <property type="match status" value="2"/>
</dbReference>
<reference evidence="12 13" key="1">
    <citation type="submission" date="2017-02" db="EMBL/GenBank/DDBJ databases">
        <authorList>
            <person name="Peterson S.W."/>
        </authorList>
    </citation>
    <scope>NUCLEOTIDE SEQUENCE [LARGE SCALE GENOMIC DNA]</scope>
    <source>
        <strain evidence="12 13">DSM 22899</strain>
    </source>
</reference>
<evidence type="ECO:0000313" key="12">
    <source>
        <dbReference type="EMBL" id="SKB54717.1"/>
    </source>
</evidence>
<evidence type="ECO:0000256" key="9">
    <source>
        <dbReference type="PROSITE-ProRule" id="PRU00339"/>
    </source>
</evidence>
<evidence type="ECO:0000256" key="6">
    <source>
        <dbReference type="ARBA" id="ARBA00022777"/>
    </source>
</evidence>
<feature type="domain" description="Histidine kinase" evidence="11">
    <location>
        <begin position="546"/>
        <end position="632"/>
    </location>
</feature>
<keyword evidence="6 12" id="KW-0418">Kinase</keyword>
<dbReference type="RefSeq" id="WP_079716588.1">
    <property type="nucleotide sequence ID" value="NZ_FUYS01000004.1"/>
</dbReference>
<dbReference type="Pfam" id="PF02518">
    <property type="entry name" value="HATPase_c"/>
    <property type="match status" value="1"/>
</dbReference>
<keyword evidence="10" id="KW-0472">Membrane</keyword>
<evidence type="ECO:0000259" key="11">
    <source>
        <dbReference type="PROSITE" id="PS50109"/>
    </source>
</evidence>
<gene>
    <name evidence="12" type="ORF">SAMN05660226_01873</name>
</gene>
<keyword evidence="4" id="KW-0808">Transferase</keyword>
<dbReference type="GO" id="GO:0005524">
    <property type="term" value="F:ATP binding"/>
    <property type="evidence" value="ECO:0007669"/>
    <property type="project" value="UniProtKB-KW"/>
</dbReference>
<dbReference type="InterPro" id="IPR019734">
    <property type="entry name" value="TPR_rpt"/>
</dbReference>
<keyword evidence="7" id="KW-0067">ATP-binding</keyword>
<dbReference type="GO" id="GO:0000155">
    <property type="term" value="F:phosphorelay sensor kinase activity"/>
    <property type="evidence" value="ECO:0007669"/>
    <property type="project" value="InterPro"/>
</dbReference>
<evidence type="ECO:0000256" key="2">
    <source>
        <dbReference type="ARBA" id="ARBA00012438"/>
    </source>
</evidence>
<dbReference type="Proteomes" id="UP000190541">
    <property type="component" value="Unassembled WGS sequence"/>
</dbReference>
<dbReference type="PROSITE" id="PS50109">
    <property type="entry name" value="HIS_KIN"/>
    <property type="match status" value="1"/>
</dbReference>
<dbReference type="InterPro" id="IPR036890">
    <property type="entry name" value="HATPase_C_sf"/>
</dbReference>
<keyword evidence="9" id="KW-0802">TPR repeat</keyword>
<keyword evidence="5" id="KW-0547">Nucleotide-binding</keyword>
<dbReference type="InterPro" id="IPR005467">
    <property type="entry name" value="His_kinase_dom"/>
</dbReference>
<keyword evidence="3" id="KW-0597">Phosphoprotein</keyword>
<dbReference type="InterPro" id="IPR011990">
    <property type="entry name" value="TPR-like_helical_dom_sf"/>
</dbReference>
<protein>
    <recommendedName>
        <fullName evidence="2">histidine kinase</fullName>
        <ecNumber evidence="2">2.7.13.3</ecNumber>
    </recommendedName>
</protein>
<dbReference type="Gene3D" id="1.20.5.1930">
    <property type="match status" value="1"/>
</dbReference>
<dbReference type="CDD" id="cd16917">
    <property type="entry name" value="HATPase_UhpB-NarQ-NarX-like"/>
    <property type="match status" value="1"/>
</dbReference>
<feature type="transmembrane region" description="Helical" evidence="10">
    <location>
        <begin position="383"/>
        <end position="404"/>
    </location>
</feature>
<dbReference type="SMART" id="SM00028">
    <property type="entry name" value="TPR"/>
    <property type="match status" value="5"/>
</dbReference>
<evidence type="ECO:0000256" key="3">
    <source>
        <dbReference type="ARBA" id="ARBA00022553"/>
    </source>
</evidence>
<proteinExistence type="predicted"/>
<comment type="catalytic activity">
    <reaction evidence="1">
        <text>ATP + protein L-histidine = ADP + protein N-phospho-L-histidine.</text>
        <dbReference type="EC" id="2.7.13.3"/>
    </reaction>
</comment>
<dbReference type="GO" id="GO:0016020">
    <property type="term" value="C:membrane"/>
    <property type="evidence" value="ECO:0007669"/>
    <property type="project" value="InterPro"/>
</dbReference>
<evidence type="ECO:0000256" key="1">
    <source>
        <dbReference type="ARBA" id="ARBA00000085"/>
    </source>
</evidence>
<evidence type="ECO:0000256" key="4">
    <source>
        <dbReference type="ARBA" id="ARBA00022679"/>
    </source>
</evidence>
<dbReference type="InterPro" id="IPR003594">
    <property type="entry name" value="HATPase_dom"/>
</dbReference>
<dbReference type="Gene3D" id="3.30.565.10">
    <property type="entry name" value="Histidine kinase-like ATPase, C-terminal domain"/>
    <property type="match status" value="1"/>
</dbReference>
<keyword evidence="10" id="KW-0812">Transmembrane</keyword>
<organism evidence="12 13">
    <name type="scientific">Parapedobacter luteus</name>
    <dbReference type="NCBI Taxonomy" id="623280"/>
    <lineage>
        <taxon>Bacteria</taxon>
        <taxon>Pseudomonadati</taxon>
        <taxon>Bacteroidota</taxon>
        <taxon>Sphingobacteriia</taxon>
        <taxon>Sphingobacteriales</taxon>
        <taxon>Sphingobacteriaceae</taxon>
        <taxon>Parapedobacter</taxon>
    </lineage>
</organism>
<evidence type="ECO:0000256" key="10">
    <source>
        <dbReference type="SAM" id="Phobius"/>
    </source>
</evidence>